<dbReference type="SMART" id="SM00421">
    <property type="entry name" value="HTH_LUXR"/>
    <property type="match status" value="1"/>
</dbReference>
<evidence type="ECO:0000256" key="2">
    <source>
        <dbReference type="ARBA" id="ARBA00023125"/>
    </source>
</evidence>
<dbReference type="EMBL" id="JBHSHC010000096">
    <property type="protein sequence ID" value="MFC4768123.1"/>
    <property type="molecule type" value="Genomic_DNA"/>
</dbReference>
<protein>
    <submittedName>
        <fullName evidence="5">LuxR C-terminal-related transcriptional regulator</fullName>
    </submittedName>
</protein>
<proteinExistence type="predicted"/>
<dbReference type="InterPro" id="IPR036388">
    <property type="entry name" value="WH-like_DNA-bd_sf"/>
</dbReference>
<reference evidence="6" key="1">
    <citation type="journal article" date="2019" name="Int. J. Syst. Evol. Microbiol.">
        <title>The Global Catalogue of Microorganisms (GCM) 10K type strain sequencing project: providing services to taxonomists for standard genome sequencing and annotation.</title>
        <authorList>
            <consortium name="The Broad Institute Genomics Platform"/>
            <consortium name="The Broad Institute Genome Sequencing Center for Infectious Disease"/>
            <person name="Wu L."/>
            <person name="Ma J."/>
        </authorList>
    </citation>
    <scope>NUCLEOTIDE SEQUENCE [LARGE SCALE GENOMIC DNA]</scope>
    <source>
        <strain evidence="6">WYCCWR 12678</strain>
    </source>
</reference>
<keyword evidence="3" id="KW-0804">Transcription</keyword>
<evidence type="ECO:0000256" key="3">
    <source>
        <dbReference type="ARBA" id="ARBA00023163"/>
    </source>
</evidence>
<dbReference type="RefSeq" id="WP_380026047.1">
    <property type="nucleotide sequence ID" value="NZ_JBHSHC010000096.1"/>
</dbReference>
<sequence length="507" mass="58034">MMNTQTSLQQFHEFGNELILLQDSILAKWGQRTEAEESEAQWVFAYFFQSLPLIQQGKLETFFERFYMEWVRQFLTPPDPAFLAKCLTVIEQICFSVLQNVKENGTDLTATLRHLFTKWKSALWRQSNWQDSPIDEDEIVSQIFSYKSGQFLPWIALISEHSGTFCIKQWVANPLYGNKWLPLSSIIRTLHAQSTEQLAGQLVDLLHEGTFRDKILLFPIIWNNQTLYVCSVEAVPVSDLQSICQFIVRQLRIQQFLETKVQETNKYLSIAQFGRKLIESRDFHELMDNIATGVVRHLPFRRCGIFSYASDPKYGRGLWGINVDIRQIQSITEKTERVPAIHKAILTKHPYYVSNALSEFPPQYVTQFGLLSPVVIPLLNESKVVGIILADQGENVRFEVSFDTLTTAMVFAADAGKMLKNFLSQSNSAAFVPPPRPEVTPTGSHLTDRELEVLHLVAEGLTMKEIARQLYISEFTVRDHITSITKKLRAKNKSQAVALAIRKGVIR</sequence>
<keyword evidence="6" id="KW-1185">Reference proteome</keyword>
<evidence type="ECO:0000259" key="4">
    <source>
        <dbReference type="PROSITE" id="PS50043"/>
    </source>
</evidence>
<feature type="domain" description="HTH luxR-type" evidence="4">
    <location>
        <begin position="439"/>
        <end position="504"/>
    </location>
</feature>
<keyword evidence="1" id="KW-0805">Transcription regulation</keyword>
<dbReference type="SUPFAM" id="SSF46894">
    <property type="entry name" value="C-terminal effector domain of the bipartite response regulators"/>
    <property type="match status" value="1"/>
</dbReference>
<dbReference type="Gene3D" id="3.30.450.40">
    <property type="match status" value="1"/>
</dbReference>
<organism evidence="5 6">
    <name type="scientific">Effusibacillus consociatus</name>
    <dbReference type="NCBI Taxonomy" id="1117041"/>
    <lineage>
        <taxon>Bacteria</taxon>
        <taxon>Bacillati</taxon>
        <taxon>Bacillota</taxon>
        <taxon>Bacilli</taxon>
        <taxon>Bacillales</taxon>
        <taxon>Alicyclobacillaceae</taxon>
        <taxon>Effusibacillus</taxon>
    </lineage>
</organism>
<dbReference type="PRINTS" id="PR00038">
    <property type="entry name" value="HTHLUXR"/>
</dbReference>
<dbReference type="PANTHER" id="PTHR44688:SF25">
    <property type="entry name" value="HTH LUXR-TYPE DOMAIN-CONTAINING PROTEIN"/>
    <property type="match status" value="1"/>
</dbReference>
<comment type="caution">
    <text evidence="5">The sequence shown here is derived from an EMBL/GenBank/DDBJ whole genome shotgun (WGS) entry which is preliminary data.</text>
</comment>
<dbReference type="SUPFAM" id="SSF55781">
    <property type="entry name" value="GAF domain-like"/>
    <property type="match status" value="1"/>
</dbReference>
<keyword evidence="2" id="KW-0238">DNA-binding</keyword>
<name>A0ABV9Q2F9_9BACL</name>
<evidence type="ECO:0000313" key="6">
    <source>
        <dbReference type="Proteomes" id="UP001596002"/>
    </source>
</evidence>
<dbReference type="Proteomes" id="UP001596002">
    <property type="component" value="Unassembled WGS sequence"/>
</dbReference>
<dbReference type="InterPro" id="IPR000792">
    <property type="entry name" value="Tscrpt_reg_LuxR_C"/>
</dbReference>
<dbReference type="CDD" id="cd06170">
    <property type="entry name" value="LuxR_C_like"/>
    <property type="match status" value="1"/>
</dbReference>
<dbReference type="PROSITE" id="PS50043">
    <property type="entry name" value="HTH_LUXR_2"/>
    <property type="match status" value="1"/>
</dbReference>
<gene>
    <name evidence="5" type="ORF">ACFO8Q_12270</name>
</gene>
<dbReference type="InterPro" id="IPR029016">
    <property type="entry name" value="GAF-like_dom_sf"/>
</dbReference>
<dbReference type="Pfam" id="PF01590">
    <property type="entry name" value="GAF"/>
    <property type="match status" value="1"/>
</dbReference>
<dbReference type="PANTHER" id="PTHR44688">
    <property type="entry name" value="DNA-BINDING TRANSCRIPTIONAL ACTIVATOR DEVR_DOSR"/>
    <property type="match status" value="1"/>
</dbReference>
<accession>A0ABV9Q2F9</accession>
<dbReference type="Gene3D" id="1.10.10.10">
    <property type="entry name" value="Winged helix-like DNA-binding domain superfamily/Winged helix DNA-binding domain"/>
    <property type="match status" value="1"/>
</dbReference>
<dbReference type="InterPro" id="IPR016032">
    <property type="entry name" value="Sig_transdc_resp-reg_C-effctor"/>
</dbReference>
<evidence type="ECO:0000256" key="1">
    <source>
        <dbReference type="ARBA" id="ARBA00023015"/>
    </source>
</evidence>
<dbReference type="Pfam" id="PF00196">
    <property type="entry name" value="GerE"/>
    <property type="match status" value="1"/>
</dbReference>
<dbReference type="InterPro" id="IPR003018">
    <property type="entry name" value="GAF"/>
</dbReference>
<evidence type="ECO:0000313" key="5">
    <source>
        <dbReference type="EMBL" id="MFC4768123.1"/>
    </source>
</evidence>